<dbReference type="STRING" id="398580.Dshi_0378"/>
<dbReference type="Proteomes" id="UP000006833">
    <property type="component" value="Chromosome"/>
</dbReference>
<keyword evidence="3" id="KW-1185">Reference proteome</keyword>
<evidence type="ECO:0000256" key="1">
    <source>
        <dbReference type="SAM" id="Phobius"/>
    </source>
</evidence>
<proteinExistence type="predicted"/>
<accession>A8LMY3</accession>
<evidence type="ECO:0000313" key="2">
    <source>
        <dbReference type="EMBL" id="ABV92127.1"/>
    </source>
</evidence>
<reference evidence="3" key="1">
    <citation type="journal article" date="2010" name="ISME J.">
        <title>The complete genome sequence of the algal symbiont Dinoroseobacter shibae: a hitchhiker's guide to life in the sea.</title>
        <authorList>
            <person name="Wagner-Dobler I."/>
            <person name="Ballhausen B."/>
            <person name="Berger M."/>
            <person name="Brinkhoff T."/>
            <person name="Buchholz I."/>
            <person name="Bunk B."/>
            <person name="Cypionka H."/>
            <person name="Daniel R."/>
            <person name="Drepper T."/>
            <person name="Gerdts G."/>
            <person name="Hahnke S."/>
            <person name="Han C."/>
            <person name="Jahn D."/>
            <person name="Kalhoefer D."/>
            <person name="Kiss H."/>
            <person name="Klenk H.P."/>
            <person name="Kyrpides N."/>
            <person name="Liebl W."/>
            <person name="Liesegang H."/>
            <person name="Meincke L."/>
            <person name="Pati A."/>
            <person name="Petersen J."/>
            <person name="Piekarski T."/>
            <person name="Pommerenke C."/>
            <person name="Pradella S."/>
            <person name="Pukall R."/>
            <person name="Rabus R."/>
            <person name="Stackebrandt E."/>
            <person name="Thole S."/>
            <person name="Thompson L."/>
            <person name="Tielen P."/>
            <person name="Tomasch J."/>
            <person name="von Jan M."/>
            <person name="Wanphrut N."/>
            <person name="Wichels A."/>
            <person name="Zech H."/>
            <person name="Simon M."/>
        </authorList>
    </citation>
    <scope>NUCLEOTIDE SEQUENCE [LARGE SCALE GENOMIC DNA]</scope>
    <source>
        <strain evidence="3">DSM 16493 / NCIMB 14021 / DFL 12</strain>
    </source>
</reference>
<name>A8LMY3_DINSH</name>
<keyword evidence="1" id="KW-0812">Transmembrane</keyword>
<protein>
    <submittedName>
        <fullName evidence="2">Uncharacterized protein</fullName>
    </submittedName>
</protein>
<sequence>MMKKFWAIACVIAFTAFWIFGFLALAAMLGERPFDWTSTIIAMVGLGLGTYARMQINAMTHDIKKGLHVRPTQGEDPYAEQVHS</sequence>
<organism evidence="2 3">
    <name type="scientific">Dinoroseobacter shibae (strain DSM 16493 / NCIMB 14021 / DFL 12)</name>
    <dbReference type="NCBI Taxonomy" id="398580"/>
    <lineage>
        <taxon>Bacteria</taxon>
        <taxon>Pseudomonadati</taxon>
        <taxon>Pseudomonadota</taxon>
        <taxon>Alphaproteobacteria</taxon>
        <taxon>Rhodobacterales</taxon>
        <taxon>Roseobacteraceae</taxon>
        <taxon>Dinoroseobacter</taxon>
    </lineage>
</organism>
<feature type="transmembrane region" description="Helical" evidence="1">
    <location>
        <begin position="36"/>
        <end position="54"/>
    </location>
</feature>
<gene>
    <name evidence="2" type="ordered locus">Dshi_0378</name>
</gene>
<dbReference type="OrthoDB" id="7869559at2"/>
<dbReference type="eggNOG" id="ENOG502ZMRS">
    <property type="taxonomic scope" value="Bacteria"/>
</dbReference>
<dbReference type="AlphaFoldDB" id="A8LMY3"/>
<evidence type="ECO:0000313" key="3">
    <source>
        <dbReference type="Proteomes" id="UP000006833"/>
    </source>
</evidence>
<dbReference type="EMBL" id="CP000830">
    <property type="protein sequence ID" value="ABV92127.1"/>
    <property type="molecule type" value="Genomic_DNA"/>
</dbReference>
<dbReference type="KEGG" id="dsh:Dshi_0378"/>
<keyword evidence="1" id="KW-1133">Transmembrane helix</keyword>
<dbReference type="HOGENOM" id="CLU_2522247_0_0_5"/>
<keyword evidence="1" id="KW-0472">Membrane</keyword>